<comment type="subunit">
    <text evidence="2">Monomer.</text>
</comment>
<proteinExistence type="predicted"/>
<reference evidence="8" key="1">
    <citation type="submission" date="2020-09" db="EMBL/GenBank/DDBJ databases">
        <authorList>
            <person name="Kikuchi T."/>
        </authorList>
    </citation>
    <scope>NUCLEOTIDE SEQUENCE</scope>
    <source>
        <strain evidence="8">SH1</strain>
    </source>
</reference>
<dbReference type="PANTHER" id="PTHR13204:SF1">
    <property type="entry name" value="ESTER HYDROLASE C11ORF54"/>
    <property type="match status" value="1"/>
</dbReference>
<evidence type="ECO:0000256" key="2">
    <source>
        <dbReference type="ARBA" id="ARBA00011245"/>
    </source>
</evidence>
<dbReference type="EMBL" id="CAJFCW020000005">
    <property type="protein sequence ID" value="CAG9120610.1"/>
    <property type="molecule type" value="Genomic_DNA"/>
</dbReference>
<protein>
    <recommendedName>
        <fullName evidence="7">DUF1907 domain-containing protein</fullName>
    </recommendedName>
</protein>
<dbReference type="OrthoDB" id="5119241at2759"/>
<dbReference type="EMBL" id="CAJFDH010000005">
    <property type="protein sequence ID" value="CAD5225253.1"/>
    <property type="molecule type" value="Genomic_DNA"/>
</dbReference>
<dbReference type="SMART" id="SM01168">
    <property type="entry name" value="DUF1907"/>
    <property type="match status" value="1"/>
</dbReference>
<evidence type="ECO:0000313" key="8">
    <source>
        <dbReference type="EMBL" id="CAD5225253.1"/>
    </source>
</evidence>
<dbReference type="Proteomes" id="UP000783686">
    <property type="component" value="Unassembled WGS sequence"/>
</dbReference>
<keyword evidence="4" id="KW-0378">Hydrolase</keyword>
<dbReference type="PANTHER" id="PTHR13204">
    <property type="entry name" value="PTD012 PROTEIN"/>
    <property type="match status" value="1"/>
</dbReference>
<evidence type="ECO:0000259" key="7">
    <source>
        <dbReference type="SMART" id="SM01168"/>
    </source>
</evidence>
<dbReference type="SUPFAM" id="SSF117856">
    <property type="entry name" value="AF0104/ALDC/Ptd012-like"/>
    <property type="match status" value="1"/>
</dbReference>
<evidence type="ECO:0000256" key="4">
    <source>
        <dbReference type="ARBA" id="ARBA00022801"/>
    </source>
</evidence>
<dbReference type="GO" id="GO:0005634">
    <property type="term" value="C:nucleus"/>
    <property type="evidence" value="ECO:0007669"/>
    <property type="project" value="UniProtKB-SubCell"/>
</dbReference>
<sequence>MSGLIDVSESLTRVYSDLQVPDLKELKDVLSNGLKKAFEGVKVEVTQCPDLTTAPYKLEGRGLSPDLRILNCGGNHNFFPKFQRQKQFNLKKLARLAELPNGWAFGPGAAPREAIGKNAELVINANLGTNKINCHHGMTTSDDSGYVEGTHTDLCFKMFANVALCSNEAGHNVLKVYAKKRLVDGSFTQIIQRILAEHYPSDRMLCLAGVWQFVSGRGRFHVMPDYPEKDFDNVTDIASKWLKYFEFPAPMIMTTVIHNTVLDMELPTEHTHGFSGRGYCGHYHGDVTPDEAEYEGYFIPAVKAYKFD</sequence>
<dbReference type="InterPro" id="IPR015021">
    <property type="entry name" value="C11orf54_DUF1907"/>
</dbReference>
<comment type="caution">
    <text evidence="8">The sequence shown here is derived from an EMBL/GenBank/DDBJ whole genome shotgun (WGS) entry which is preliminary data.</text>
</comment>
<dbReference type="GO" id="GO:0008270">
    <property type="term" value="F:zinc ion binding"/>
    <property type="evidence" value="ECO:0007669"/>
    <property type="project" value="TreeGrafter"/>
</dbReference>
<keyword evidence="9" id="KW-1185">Reference proteome</keyword>
<keyword evidence="6" id="KW-0539">Nucleus</keyword>
<evidence type="ECO:0000256" key="3">
    <source>
        <dbReference type="ARBA" id="ARBA00022723"/>
    </source>
</evidence>
<evidence type="ECO:0000256" key="6">
    <source>
        <dbReference type="ARBA" id="ARBA00023242"/>
    </source>
</evidence>
<dbReference type="AlphaFoldDB" id="A0A811LA74"/>
<dbReference type="Pfam" id="PF08925">
    <property type="entry name" value="DUF1907"/>
    <property type="match status" value="1"/>
</dbReference>
<gene>
    <name evidence="8" type="ORF">BOKJ2_LOCUS11486</name>
</gene>
<name>A0A811LA74_9BILA</name>
<evidence type="ECO:0000256" key="1">
    <source>
        <dbReference type="ARBA" id="ARBA00004123"/>
    </source>
</evidence>
<accession>A0A811LA74</accession>
<keyword evidence="5" id="KW-0862">Zinc</keyword>
<evidence type="ECO:0000256" key="5">
    <source>
        <dbReference type="ARBA" id="ARBA00022833"/>
    </source>
</evidence>
<comment type="subcellular location">
    <subcellularLocation>
        <location evidence="1">Nucleus</location>
    </subcellularLocation>
</comment>
<dbReference type="Proteomes" id="UP000614601">
    <property type="component" value="Unassembled WGS sequence"/>
</dbReference>
<organism evidence="8 9">
    <name type="scientific">Bursaphelenchus okinawaensis</name>
    <dbReference type="NCBI Taxonomy" id="465554"/>
    <lineage>
        <taxon>Eukaryota</taxon>
        <taxon>Metazoa</taxon>
        <taxon>Ecdysozoa</taxon>
        <taxon>Nematoda</taxon>
        <taxon>Chromadorea</taxon>
        <taxon>Rhabditida</taxon>
        <taxon>Tylenchina</taxon>
        <taxon>Tylenchomorpha</taxon>
        <taxon>Aphelenchoidea</taxon>
        <taxon>Aphelenchoididae</taxon>
        <taxon>Bursaphelenchus</taxon>
    </lineage>
</organism>
<evidence type="ECO:0000313" key="9">
    <source>
        <dbReference type="Proteomes" id="UP000614601"/>
    </source>
</evidence>
<dbReference type="GO" id="GO:0016788">
    <property type="term" value="F:hydrolase activity, acting on ester bonds"/>
    <property type="evidence" value="ECO:0007669"/>
    <property type="project" value="TreeGrafter"/>
</dbReference>
<keyword evidence="3" id="KW-0479">Metal-binding</keyword>
<feature type="domain" description="DUF1907" evidence="7">
    <location>
        <begin position="29"/>
        <end position="307"/>
    </location>
</feature>